<protein>
    <submittedName>
        <fullName evidence="1">Uncharacterized protein</fullName>
    </submittedName>
</protein>
<accession>A0A367L067</accession>
<keyword evidence="2" id="KW-1185">Reference proteome</keyword>
<dbReference type="AlphaFoldDB" id="A0A367L067"/>
<organism evidence="1 2">
    <name type="scientific">Ophiocordyceps polyrhachis-furcata BCC 54312</name>
    <dbReference type="NCBI Taxonomy" id="1330021"/>
    <lineage>
        <taxon>Eukaryota</taxon>
        <taxon>Fungi</taxon>
        <taxon>Dikarya</taxon>
        <taxon>Ascomycota</taxon>
        <taxon>Pezizomycotina</taxon>
        <taxon>Sordariomycetes</taxon>
        <taxon>Hypocreomycetidae</taxon>
        <taxon>Hypocreales</taxon>
        <taxon>Ophiocordycipitaceae</taxon>
        <taxon>Ophiocordyceps</taxon>
    </lineage>
</organism>
<dbReference type="EMBL" id="LKCN02000024">
    <property type="protein sequence ID" value="RCI07801.1"/>
    <property type="molecule type" value="Genomic_DNA"/>
</dbReference>
<name>A0A367L067_9HYPO</name>
<sequence>MPGLIPAVTAATDVAVGDEILPQDSRLVGIVHLPVRVVADDARLRRGAVPWLAADVRVLWRLYIWRHAHLPRVLGKGRMMLVSGGVPSHGLPLMCVSSGGSTFGGMPIFHESSAKAASGREPLKSSRRWGSPSMYSTRLEYFRP</sequence>
<proteinExistence type="predicted"/>
<evidence type="ECO:0000313" key="1">
    <source>
        <dbReference type="EMBL" id="RCI07801.1"/>
    </source>
</evidence>
<evidence type="ECO:0000313" key="2">
    <source>
        <dbReference type="Proteomes" id="UP000253664"/>
    </source>
</evidence>
<gene>
    <name evidence="1" type="ORF">L249_5685</name>
</gene>
<comment type="caution">
    <text evidence="1">The sequence shown here is derived from an EMBL/GenBank/DDBJ whole genome shotgun (WGS) entry which is preliminary data.</text>
</comment>
<dbReference type="Proteomes" id="UP000253664">
    <property type="component" value="Unassembled WGS sequence"/>
</dbReference>
<reference evidence="1 2" key="1">
    <citation type="journal article" date="2015" name="BMC Genomics">
        <title>Insights from the genome of Ophiocordyceps polyrhachis-furcata to pathogenicity and host specificity in insect fungi.</title>
        <authorList>
            <person name="Wichadakul D."/>
            <person name="Kobmoo N."/>
            <person name="Ingsriswang S."/>
            <person name="Tangphatsornruang S."/>
            <person name="Chantasingh D."/>
            <person name="Luangsa-ard J.J."/>
            <person name="Eurwilaichitr L."/>
        </authorList>
    </citation>
    <scope>NUCLEOTIDE SEQUENCE [LARGE SCALE GENOMIC DNA]</scope>
    <source>
        <strain evidence="1 2">BCC 54312</strain>
    </source>
</reference>